<dbReference type="InterPro" id="IPR029044">
    <property type="entry name" value="Nucleotide-diphossugar_trans"/>
</dbReference>
<dbReference type="SUPFAM" id="SSF53448">
    <property type="entry name" value="Nucleotide-diphospho-sugar transferases"/>
    <property type="match status" value="1"/>
</dbReference>
<proteinExistence type="predicted"/>
<dbReference type="STRING" id="222136.BBW65_03920"/>
<reference evidence="2" key="1">
    <citation type="submission" date="2016-07" db="EMBL/GenBank/DDBJ databases">
        <authorList>
            <person name="Florea S."/>
            <person name="Webb J.S."/>
            <person name="Jaromczyk J."/>
            <person name="Schardl C.L."/>
        </authorList>
    </citation>
    <scope>NUCLEOTIDE SEQUENCE [LARGE SCALE GENOMIC DNA]</scope>
    <source>
        <strain evidence="2">MIT 01-6242</strain>
    </source>
</reference>
<evidence type="ECO:0000313" key="2">
    <source>
        <dbReference type="Proteomes" id="UP000092884"/>
    </source>
</evidence>
<organism evidence="1 2">
    <name type="scientific">Helicobacter enhydrae</name>
    <dbReference type="NCBI Taxonomy" id="222136"/>
    <lineage>
        <taxon>Bacteria</taxon>
        <taxon>Pseudomonadati</taxon>
        <taxon>Campylobacterota</taxon>
        <taxon>Epsilonproteobacteria</taxon>
        <taxon>Campylobacterales</taxon>
        <taxon>Helicobacteraceae</taxon>
        <taxon>Helicobacter</taxon>
    </lineage>
</organism>
<dbReference type="OrthoDB" id="5323862at2"/>
<sequence>MGGGIYEHTRLTSLPDYLHFLDSDDYLRLDCIEKCLELAEGFDAQVVWHSLTIYNEQTQEMSSSNTFAELGLKEECIYDGLEIFASLPEPPSFSWAWCGMVHFDFLIQNNLRFIEGIESEDAPFGMQLFALSSKIIISHLELCVYRIRPNSISQHTLSRTSKSKDISFPESLSDLVCVFQTPYEVRHYNFAYSACIICLVMDEFLKNTNLSKEMKEILTRMIEHRAIYAFGGLTFGADPRDCRAMCKQLLPYSSKIRFGSRMAFYFPLVFALLKKLKNMFRIQS</sequence>
<dbReference type="Gene3D" id="3.90.550.10">
    <property type="entry name" value="Spore Coat Polysaccharide Biosynthesis Protein SpsA, Chain A"/>
    <property type="match status" value="1"/>
</dbReference>
<accession>A0A1B1U5G6</accession>
<evidence type="ECO:0008006" key="3">
    <source>
        <dbReference type="Google" id="ProtNLM"/>
    </source>
</evidence>
<keyword evidence="2" id="KW-1185">Reference proteome</keyword>
<dbReference type="RefSeq" id="WP_066339996.1">
    <property type="nucleotide sequence ID" value="NZ_CP016503.1"/>
</dbReference>
<dbReference type="AlphaFoldDB" id="A0A1B1U5G6"/>
<dbReference type="KEGG" id="het:BBW65_03920"/>
<protein>
    <recommendedName>
        <fullName evidence="3">Glycosyltransferase 2-like domain-containing protein</fullName>
    </recommendedName>
</protein>
<dbReference type="EMBL" id="CP016503">
    <property type="protein sequence ID" value="ANV97998.1"/>
    <property type="molecule type" value="Genomic_DNA"/>
</dbReference>
<evidence type="ECO:0000313" key="1">
    <source>
        <dbReference type="EMBL" id="ANV97998.1"/>
    </source>
</evidence>
<dbReference type="Proteomes" id="UP000092884">
    <property type="component" value="Chromosome"/>
</dbReference>
<gene>
    <name evidence="1" type="ORF">BBW65_03920</name>
</gene>
<name>A0A1B1U5G6_9HELI</name>